<dbReference type="GO" id="GO:0046872">
    <property type="term" value="F:metal ion binding"/>
    <property type="evidence" value="ECO:0007669"/>
    <property type="project" value="UniProtKB-KW"/>
</dbReference>
<protein>
    <submittedName>
        <fullName evidence="6">D-alanine-D-alanine ligase</fullName>
    </submittedName>
</protein>
<dbReference type="Proteomes" id="UP000199452">
    <property type="component" value="Unassembled WGS sequence"/>
</dbReference>
<evidence type="ECO:0000256" key="1">
    <source>
        <dbReference type="ARBA" id="ARBA00010871"/>
    </source>
</evidence>
<dbReference type="InterPro" id="IPR011095">
    <property type="entry name" value="Dala_Dala_lig_C"/>
</dbReference>
<feature type="domain" description="ATP-grasp" evidence="5">
    <location>
        <begin position="112"/>
        <end position="319"/>
    </location>
</feature>
<accession>A0A1G6IAX5</accession>
<evidence type="ECO:0000313" key="7">
    <source>
        <dbReference type="Proteomes" id="UP000199452"/>
    </source>
</evidence>
<name>A0A1G6IAX5_9BACT</name>
<organism evidence="6 7">
    <name type="scientific">Williamwhitmania taraxaci</name>
    <dbReference type="NCBI Taxonomy" id="1640674"/>
    <lineage>
        <taxon>Bacteria</taxon>
        <taxon>Pseudomonadati</taxon>
        <taxon>Bacteroidota</taxon>
        <taxon>Bacteroidia</taxon>
        <taxon>Bacteroidales</taxon>
        <taxon>Williamwhitmaniaceae</taxon>
        <taxon>Williamwhitmania</taxon>
    </lineage>
</organism>
<evidence type="ECO:0000256" key="4">
    <source>
        <dbReference type="PROSITE-ProRule" id="PRU00409"/>
    </source>
</evidence>
<keyword evidence="7" id="KW-1185">Reference proteome</keyword>
<keyword evidence="4" id="KW-0547">Nucleotide-binding</keyword>
<dbReference type="EMBL" id="FMYP01000015">
    <property type="protein sequence ID" value="SDC03543.1"/>
    <property type="molecule type" value="Genomic_DNA"/>
</dbReference>
<gene>
    <name evidence="6" type="ORF">SAMN05216323_101527</name>
</gene>
<dbReference type="GO" id="GO:0005524">
    <property type="term" value="F:ATP binding"/>
    <property type="evidence" value="ECO:0007669"/>
    <property type="project" value="UniProtKB-UniRule"/>
</dbReference>
<keyword evidence="2 6" id="KW-0436">Ligase</keyword>
<sequence length="322" mass="35743">MSSRSAVILFNKLSKDAKADEADVLDQVNLVSEALTRLGYATVAIPFSIKLKRAGKAIKSANPVVVFNLVESINNHGSLLYFSPAYLDTLGIPYTGSHTESMFVTTNKVLAKKILSAAGLPTAPWYAPSAFKAESNKRYILKPIWEEGSLGLDEHSVFDGNDLAAIAKIQDYSNETHYIEEYIDGREFNISILASEKGPIVMPPAEILFIDYPDSKPKVVGYTAKWLEDSFEYKNTQRTFDFPSSDIALLTELIDICKKTWKELDLRGYARVDFRVDKNNQPFILEVNANPCISPDSGFVAACTHLGIDTTEMIRRIVADAI</sequence>
<keyword evidence="3" id="KW-0479">Metal-binding</keyword>
<dbReference type="Gene3D" id="3.30.470.20">
    <property type="entry name" value="ATP-grasp fold, B domain"/>
    <property type="match status" value="1"/>
</dbReference>
<dbReference type="InterPro" id="IPR013815">
    <property type="entry name" value="ATP_grasp_subdomain_1"/>
</dbReference>
<dbReference type="PROSITE" id="PS50975">
    <property type="entry name" value="ATP_GRASP"/>
    <property type="match status" value="1"/>
</dbReference>
<dbReference type="STRING" id="1640674.SAMN05216323_101527"/>
<comment type="similarity">
    <text evidence="1">Belongs to the D-alanine--D-alanine ligase family.</text>
</comment>
<dbReference type="RefSeq" id="WP_092436842.1">
    <property type="nucleotide sequence ID" value="NZ_FMYP01000015.1"/>
</dbReference>
<reference evidence="6 7" key="1">
    <citation type="submission" date="2016-09" db="EMBL/GenBank/DDBJ databases">
        <authorList>
            <person name="Capua I."/>
            <person name="De Benedictis P."/>
            <person name="Joannis T."/>
            <person name="Lombin L.H."/>
            <person name="Cattoli G."/>
        </authorList>
    </citation>
    <scope>NUCLEOTIDE SEQUENCE [LARGE SCALE GENOMIC DNA]</scope>
    <source>
        <strain evidence="6 7">A7P-90m</strain>
    </source>
</reference>
<evidence type="ECO:0000256" key="2">
    <source>
        <dbReference type="ARBA" id="ARBA00022598"/>
    </source>
</evidence>
<dbReference type="AlphaFoldDB" id="A0A1G6IAX5"/>
<keyword evidence="4" id="KW-0067">ATP-binding</keyword>
<dbReference type="GO" id="GO:0008716">
    <property type="term" value="F:D-alanine-D-alanine ligase activity"/>
    <property type="evidence" value="ECO:0007669"/>
    <property type="project" value="InterPro"/>
</dbReference>
<dbReference type="PANTHER" id="PTHR23132:SF23">
    <property type="entry name" value="D-ALANINE--D-ALANINE LIGASE B"/>
    <property type="match status" value="1"/>
</dbReference>
<evidence type="ECO:0000259" key="5">
    <source>
        <dbReference type="PROSITE" id="PS50975"/>
    </source>
</evidence>
<dbReference type="PANTHER" id="PTHR23132">
    <property type="entry name" value="D-ALANINE--D-ALANINE LIGASE"/>
    <property type="match status" value="1"/>
</dbReference>
<proteinExistence type="inferred from homology"/>
<evidence type="ECO:0000256" key="3">
    <source>
        <dbReference type="ARBA" id="ARBA00022723"/>
    </source>
</evidence>
<dbReference type="Pfam" id="PF07478">
    <property type="entry name" value="Dala_Dala_lig_C"/>
    <property type="match status" value="1"/>
</dbReference>
<dbReference type="InterPro" id="IPR011761">
    <property type="entry name" value="ATP-grasp"/>
</dbReference>
<dbReference type="SUPFAM" id="SSF56059">
    <property type="entry name" value="Glutathione synthetase ATP-binding domain-like"/>
    <property type="match status" value="1"/>
</dbReference>
<dbReference type="Gene3D" id="3.30.1490.20">
    <property type="entry name" value="ATP-grasp fold, A domain"/>
    <property type="match status" value="1"/>
</dbReference>
<dbReference type="OrthoDB" id="9813261at2"/>
<evidence type="ECO:0000313" key="6">
    <source>
        <dbReference type="EMBL" id="SDC03543.1"/>
    </source>
</evidence>